<dbReference type="InterPro" id="IPR036680">
    <property type="entry name" value="SPOR-like_sf"/>
</dbReference>
<dbReference type="InterPro" id="IPR007730">
    <property type="entry name" value="SPOR-like_dom"/>
</dbReference>
<reference evidence="2 3" key="1">
    <citation type="journal article" date="2018" name="Microbiome">
        <title>Fine metagenomic profile of the Mediterranean stratified and mixed water columns revealed by assembly and recruitment.</title>
        <authorList>
            <person name="Haro-Moreno J.M."/>
            <person name="Lopez-Perez M."/>
            <person name="De La Torre J.R."/>
            <person name="Picazo A."/>
            <person name="Camacho A."/>
            <person name="Rodriguez-Valera F."/>
        </authorList>
    </citation>
    <scope>NUCLEOTIDE SEQUENCE [LARGE SCALE GENOMIC DNA]</scope>
    <source>
        <strain evidence="2">MED-G82</strain>
    </source>
</reference>
<dbReference type="PROSITE" id="PS51724">
    <property type="entry name" value="SPOR"/>
    <property type="match status" value="1"/>
</dbReference>
<sequence>MKDFAKRINSKKSLKKNKSANQRFITKKTFKNPLSLKTGLTLVIISAIGAFALINSMNTDVKKIVGLDITSNIEFSYPVGLTEDWIYTEDLDRSNEECNYILQIETYGRKIYAQEELTNILKLGLQPYIDNYFSSKEPGKAYFRLMSGPYENKSAVNNAKEILIKSGRSPLIRQRCSKN</sequence>
<organism evidence="2 3">
    <name type="scientific">SAR86 cluster bacterium</name>
    <dbReference type="NCBI Taxonomy" id="2030880"/>
    <lineage>
        <taxon>Bacteria</taxon>
        <taxon>Pseudomonadati</taxon>
        <taxon>Pseudomonadota</taxon>
        <taxon>Gammaproteobacteria</taxon>
        <taxon>SAR86 cluster</taxon>
    </lineage>
</organism>
<protein>
    <submittedName>
        <fullName evidence="2">SPOR domain-containing protein</fullName>
    </submittedName>
</protein>
<name>A0A368BUU0_9GAMM</name>
<dbReference type="Pfam" id="PF05036">
    <property type="entry name" value="SPOR"/>
    <property type="match status" value="1"/>
</dbReference>
<dbReference type="Proteomes" id="UP000253307">
    <property type="component" value="Unassembled WGS sequence"/>
</dbReference>
<dbReference type="GO" id="GO:0042834">
    <property type="term" value="F:peptidoglycan binding"/>
    <property type="evidence" value="ECO:0007669"/>
    <property type="project" value="InterPro"/>
</dbReference>
<evidence type="ECO:0000313" key="3">
    <source>
        <dbReference type="Proteomes" id="UP000253307"/>
    </source>
</evidence>
<feature type="domain" description="SPOR" evidence="1">
    <location>
        <begin position="94"/>
        <end position="175"/>
    </location>
</feature>
<gene>
    <name evidence="2" type="ORF">DBW96_02730</name>
</gene>
<dbReference type="SUPFAM" id="SSF110997">
    <property type="entry name" value="Sporulation related repeat"/>
    <property type="match status" value="1"/>
</dbReference>
<accession>A0A368BUU0</accession>
<dbReference type="AlphaFoldDB" id="A0A368BUU0"/>
<evidence type="ECO:0000313" key="2">
    <source>
        <dbReference type="EMBL" id="RCL41053.1"/>
    </source>
</evidence>
<evidence type="ECO:0000259" key="1">
    <source>
        <dbReference type="PROSITE" id="PS51724"/>
    </source>
</evidence>
<dbReference type="EMBL" id="QOPE01000017">
    <property type="protein sequence ID" value="RCL41053.1"/>
    <property type="molecule type" value="Genomic_DNA"/>
</dbReference>
<proteinExistence type="predicted"/>
<comment type="caution">
    <text evidence="2">The sequence shown here is derived from an EMBL/GenBank/DDBJ whole genome shotgun (WGS) entry which is preliminary data.</text>
</comment>
<dbReference type="Gene3D" id="3.30.70.1070">
    <property type="entry name" value="Sporulation related repeat"/>
    <property type="match status" value="1"/>
</dbReference>